<proteinExistence type="predicted"/>
<keyword evidence="3" id="KW-1185">Reference proteome</keyword>
<protein>
    <submittedName>
        <fullName evidence="2">Uncharacterized protein</fullName>
    </submittedName>
</protein>
<sequence length="280" mass="31466">MTPEIAGLARQIFYGTNTFNLRVAPADLTLRETFKYPNHLVNDDIRKLTVKIVWNSDHKHFLSKLANGSYGFKNVQFIKVEVDSDRDPGGQTYWDAYLQQVATEGPFAHPTVPLPPLPPPPPMFSPAFPVFSSGMHRRRPFPTANRVRYGVSSEFLHADAVPEVPSVRLGPELVAGRRGGRPPNHFRNRARLPHTFMPLPLPPAGPRPRRSGVAGFHPRRAVAPQYPPRPHFTQPNPTPATRQQPSHIPPAHQQSDTFEPLEPVEPIKIFDDLGDFPEMM</sequence>
<dbReference type="OrthoDB" id="3801236at2759"/>
<organism evidence="2 3">
    <name type="scientific">Clohesyomyces aquaticus</name>
    <dbReference type="NCBI Taxonomy" id="1231657"/>
    <lineage>
        <taxon>Eukaryota</taxon>
        <taxon>Fungi</taxon>
        <taxon>Dikarya</taxon>
        <taxon>Ascomycota</taxon>
        <taxon>Pezizomycotina</taxon>
        <taxon>Dothideomycetes</taxon>
        <taxon>Pleosporomycetidae</taxon>
        <taxon>Pleosporales</taxon>
        <taxon>Lindgomycetaceae</taxon>
        <taxon>Clohesyomyces</taxon>
    </lineage>
</organism>
<feature type="region of interest" description="Disordered" evidence="1">
    <location>
        <begin position="220"/>
        <end position="262"/>
    </location>
</feature>
<accession>A0A1Y1ZIJ7</accession>
<evidence type="ECO:0000256" key="1">
    <source>
        <dbReference type="SAM" id="MobiDB-lite"/>
    </source>
</evidence>
<feature type="compositionally biased region" description="Polar residues" evidence="1">
    <location>
        <begin position="233"/>
        <end position="257"/>
    </location>
</feature>
<evidence type="ECO:0000313" key="3">
    <source>
        <dbReference type="Proteomes" id="UP000193144"/>
    </source>
</evidence>
<gene>
    <name evidence="2" type="ORF">BCR34DRAFT_588900</name>
</gene>
<dbReference type="EMBL" id="MCFA01000078">
    <property type="protein sequence ID" value="ORY10078.1"/>
    <property type="molecule type" value="Genomic_DNA"/>
</dbReference>
<name>A0A1Y1ZIJ7_9PLEO</name>
<dbReference type="AlphaFoldDB" id="A0A1Y1ZIJ7"/>
<dbReference type="Proteomes" id="UP000193144">
    <property type="component" value="Unassembled WGS sequence"/>
</dbReference>
<comment type="caution">
    <text evidence="2">The sequence shown here is derived from an EMBL/GenBank/DDBJ whole genome shotgun (WGS) entry which is preliminary data.</text>
</comment>
<reference evidence="2 3" key="1">
    <citation type="submission" date="2016-07" db="EMBL/GenBank/DDBJ databases">
        <title>Pervasive Adenine N6-methylation of Active Genes in Fungi.</title>
        <authorList>
            <consortium name="DOE Joint Genome Institute"/>
            <person name="Mondo S.J."/>
            <person name="Dannebaum R.O."/>
            <person name="Kuo R.C."/>
            <person name="Labutti K."/>
            <person name="Haridas S."/>
            <person name="Kuo A."/>
            <person name="Salamov A."/>
            <person name="Ahrendt S.R."/>
            <person name="Lipzen A."/>
            <person name="Sullivan W."/>
            <person name="Andreopoulos W.B."/>
            <person name="Clum A."/>
            <person name="Lindquist E."/>
            <person name="Daum C."/>
            <person name="Ramamoorthy G.K."/>
            <person name="Gryganskyi A."/>
            <person name="Culley D."/>
            <person name="Magnuson J.K."/>
            <person name="James T.Y."/>
            <person name="O'Malley M.A."/>
            <person name="Stajich J.E."/>
            <person name="Spatafora J.W."/>
            <person name="Visel A."/>
            <person name="Grigoriev I.V."/>
        </authorList>
    </citation>
    <scope>NUCLEOTIDE SEQUENCE [LARGE SCALE GENOMIC DNA]</scope>
    <source>
        <strain evidence="2 3">CBS 115471</strain>
    </source>
</reference>
<evidence type="ECO:0000313" key="2">
    <source>
        <dbReference type="EMBL" id="ORY10078.1"/>
    </source>
</evidence>